<dbReference type="AlphaFoldDB" id="A0A0H5QKX4"/>
<feature type="non-terminal residue" evidence="1">
    <location>
        <position position="1"/>
    </location>
</feature>
<protein>
    <submittedName>
        <fullName evidence="1">Uncharacterized protein</fullName>
    </submittedName>
</protein>
<name>A0A0H5QKX4_9EUKA</name>
<evidence type="ECO:0000313" key="1">
    <source>
        <dbReference type="EMBL" id="CRZ02272.1"/>
    </source>
</evidence>
<sequence length="223" mass="25040">VQPLVQHQVPYPAVNSVGVNFLQNFAQNKRPTPDFNDAQPQAVFHYSNAHQRRIESKCVSVDQKSYGSGPPTKSQIRLQIRDPSTIQDRRILSSGIQNQRYMVMDDPSKYQFQLNINAGLETLATGFTGLTLNVDNIYETTFQFLNPSMPRAILNEVNHHIGPGARVPVGKPCQWNHNSQFSIRLDATSRSVNEATSRTTMQSVSPSNRVLMNARHVICSCVF</sequence>
<accession>A0A0H5QKX4</accession>
<organism evidence="1">
    <name type="scientific">Spongospora subterranea</name>
    <dbReference type="NCBI Taxonomy" id="70186"/>
    <lineage>
        <taxon>Eukaryota</taxon>
        <taxon>Sar</taxon>
        <taxon>Rhizaria</taxon>
        <taxon>Endomyxa</taxon>
        <taxon>Phytomyxea</taxon>
        <taxon>Plasmodiophorida</taxon>
        <taxon>Plasmodiophoridae</taxon>
        <taxon>Spongospora</taxon>
    </lineage>
</organism>
<feature type="non-terminal residue" evidence="1">
    <location>
        <position position="223"/>
    </location>
</feature>
<reference evidence="1" key="1">
    <citation type="submission" date="2015-04" db="EMBL/GenBank/DDBJ databases">
        <title>The genome sequence of the plant pathogenic Rhizarian Plasmodiophora brassicae reveals insights in its biotrophic life cycle and the origin of chitin synthesis.</title>
        <authorList>
            <person name="Schwelm A."/>
            <person name="Fogelqvist J."/>
            <person name="Knaust A."/>
            <person name="Julke S."/>
            <person name="Lilja T."/>
            <person name="Dhandapani V."/>
            <person name="Bonilla-Rosso G."/>
            <person name="Karlsson M."/>
            <person name="Shevchenko A."/>
            <person name="Choi S.R."/>
            <person name="Kim H.G."/>
            <person name="Park J.Y."/>
            <person name="Lim Y.P."/>
            <person name="Ludwig-Muller J."/>
            <person name="Dixelius C."/>
        </authorList>
    </citation>
    <scope>NUCLEOTIDE SEQUENCE</scope>
    <source>
        <tissue evidence="1">Potato root galls</tissue>
    </source>
</reference>
<proteinExistence type="predicted"/>
<dbReference type="EMBL" id="HACM01001830">
    <property type="protein sequence ID" value="CRZ02272.1"/>
    <property type="molecule type" value="Transcribed_RNA"/>
</dbReference>